<dbReference type="PANTHER" id="PTHR16306">
    <property type="entry name" value="TRANSLIN-ASSOCIATED FACTOR X-INTERACTING PROTEIN 1"/>
    <property type="match status" value="1"/>
</dbReference>
<name>A0A3B3R7Y7_9TELE</name>
<dbReference type="OrthoDB" id="261426at2759"/>
<dbReference type="Ensembl" id="ENSPKIT00000038456.1">
    <property type="protein sequence ID" value="ENSPKIP00000014020.1"/>
    <property type="gene ID" value="ENSPKIG00000001236.1"/>
</dbReference>
<dbReference type="GeneTree" id="ENSGT00390000018598"/>
<dbReference type="STRING" id="1676925.ENSPKIP00000014020"/>
<sequence>MSVQQETRFPPLQESEKQDRRFSSGNPRVNGESEKWVPITMPRGAALMKQLRAVSTSGCLSTWPAHVTSQILQQRQKNLSLGLNHGFATEVGGVRGKPRFLQMLERYLRLELQALNPHQPKAQECRLQVYRDVFDCFIEDLKTYKPLLSAIKNEYEVALAHMQDQIRELEPLQAQLVIVSEQCEQRVLALREQERSEVNSLKQEAQCLQNIIDEMREQQDILQTQVRVLQRDLADQYLAYRQEHEARRLLIAGSGNAGHRPGEVQMKQESDPAEMKQELNACRRDLTRVRVEMERLRAQYADMVPRRDWQALHCAHQESQLRLQTLQTDFDQLRAEYDMLLEVHGQAAPQRGRLQREPKMLQDVVVPRPHREEGTDLLLENQSSQQLKGILLEKQGRRTANPDMEELFTDLVDESVYHRQSSILSHLLKEFVNIDTTKSGTLTIREFSESLQRALPLKGEDGIKELVKAAQSEMDGSEDVISYQTLCAEHSDRPHRNFLHVLMKQEDTQR</sequence>
<reference evidence="5" key="2">
    <citation type="submission" date="2025-09" db="UniProtKB">
        <authorList>
            <consortium name="Ensembl"/>
        </authorList>
    </citation>
    <scope>IDENTIFICATION</scope>
</reference>
<feature type="region of interest" description="Disordered" evidence="3">
    <location>
        <begin position="1"/>
        <end position="35"/>
    </location>
</feature>
<evidence type="ECO:0000259" key="4">
    <source>
        <dbReference type="Pfam" id="PF15739"/>
    </source>
</evidence>
<dbReference type="AlphaFoldDB" id="A0A3B3R7Y7"/>
<evidence type="ECO:0000313" key="5">
    <source>
        <dbReference type="Ensembl" id="ENSPKIP00000014020.1"/>
    </source>
</evidence>
<accession>A0A3B3R7Y7</accession>
<dbReference type="PANTHER" id="PTHR16306:SF0">
    <property type="entry name" value="TRANSLIN-ASSOCIATED FACTOR X-INTERACTING PROTEIN 1"/>
    <property type="match status" value="1"/>
</dbReference>
<dbReference type="CTD" id="55815"/>
<dbReference type="KEGG" id="pki:111851904"/>
<feature type="coiled-coil region" evidence="2">
    <location>
        <begin position="279"/>
        <end position="343"/>
    </location>
</feature>
<evidence type="ECO:0000256" key="3">
    <source>
        <dbReference type="SAM" id="MobiDB-lite"/>
    </source>
</evidence>
<proteinExistence type="predicted"/>
<evidence type="ECO:0000256" key="1">
    <source>
        <dbReference type="ARBA" id="ARBA00023054"/>
    </source>
</evidence>
<dbReference type="Proteomes" id="UP000261540">
    <property type="component" value="Unplaced"/>
</dbReference>
<evidence type="ECO:0000313" key="6">
    <source>
        <dbReference type="Proteomes" id="UP000261540"/>
    </source>
</evidence>
<dbReference type="InterPro" id="IPR032755">
    <property type="entry name" value="TSNAXIP1_N"/>
</dbReference>
<feature type="coiled-coil region" evidence="2">
    <location>
        <begin position="191"/>
        <end position="232"/>
    </location>
</feature>
<feature type="region of interest" description="Disordered" evidence="3">
    <location>
        <begin position="254"/>
        <end position="273"/>
    </location>
</feature>
<evidence type="ECO:0000256" key="2">
    <source>
        <dbReference type="SAM" id="Coils"/>
    </source>
</evidence>
<protein>
    <submittedName>
        <fullName evidence="5">Translin associated factor X interacting protein 1</fullName>
    </submittedName>
</protein>
<reference evidence="5" key="1">
    <citation type="submission" date="2025-08" db="UniProtKB">
        <authorList>
            <consortium name="Ensembl"/>
        </authorList>
    </citation>
    <scope>IDENTIFICATION</scope>
</reference>
<organism evidence="5 6">
    <name type="scientific">Paramormyrops kingsleyae</name>
    <dbReference type="NCBI Taxonomy" id="1676925"/>
    <lineage>
        <taxon>Eukaryota</taxon>
        <taxon>Metazoa</taxon>
        <taxon>Chordata</taxon>
        <taxon>Craniata</taxon>
        <taxon>Vertebrata</taxon>
        <taxon>Euteleostomi</taxon>
        <taxon>Actinopterygii</taxon>
        <taxon>Neopterygii</taxon>
        <taxon>Teleostei</taxon>
        <taxon>Osteoglossocephala</taxon>
        <taxon>Osteoglossomorpha</taxon>
        <taxon>Osteoglossiformes</taxon>
        <taxon>Mormyridae</taxon>
        <taxon>Paramormyrops</taxon>
    </lineage>
</organism>
<dbReference type="GO" id="GO:0005737">
    <property type="term" value="C:cytoplasm"/>
    <property type="evidence" value="ECO:0007669"/>
    <property type="project" value="TreeGrafter"/>
</dbReference>
<keyword evidence="1 2" id="KW-0175">Coiled coil</keyword>
<keyword evidence="6" id="KW-1185">Reference proteome</keyword>
<dbReference type="Pfam" id="PF15739">
    <property type="entry name" value="TSNAXIP1_N"/>
    <property type="match status" value="1"/>
</dbReference>
<feature type="domain" description="Translin-associated factor X-interacting protein 1 N-terminal" evidence="4">
    <location>
        <begin position="105"/>
        <end position="216"/>
    </location>
</feature>
<feature type="compositionally biased region" description="Basic and acidic residues" evidence="3">
    <location>
        <begin position="260"/>
        <end position="273"/>
    </location>
</feature>